<dbReference type="GO" id="GO:0003677">
    <property type="term" value="F:DNA binding"/>
    <property type="evidence" value="ECO:0007669"/>
    <property type="project" value="UniProtKB-KW"/>
</dbReference>
<dbReference type="AlphaFoldDB" id="A0A2D2B1Q3"/>
<protein>
    <recommendedName>
        <fullName evidence="4">HTH marR-type domain-containing protein</fullName>
    </recommendedName>
</protein>
<keyword evidence="6" id="KW-1185">Reference proteome</keyword>
<dbReference type="InterPro" id="IPR036388">
    <property type="entry name" value="WH-like_DNA-bd_sf"/>
</dbReference>
<evidence type="ECO:0000256" key="3">
    <source>
        <dbReference type="ARBA" id="ARBA00023163"/>
    </source>
</evidence>
<dbReference type="SUPFAM" id="SSF46785">
    <property type="entry name" value="Winged helix' DNA-binding domain"/>
    <property type="match status" value="1"/>
</dbReference>
<feature type="domain" description="HTH marR-type" evidence="4">
    <location>
        <begin position="34"/>
        <end position="166"/>
    </location>
</feature>
<gene>
    <name evidence="5" type="ORF">CSW64_18200</name>
</gene>
<organism evidence="5 6">
    <name type="scientific">Caulobacter mirabilis</name>
    <dbReference type="NCBI Taxonomy" id="69666"/>
    <lineage>
        <taxon>Bacteria</taxon>
        <taxon>Pseudomonadati</taxon>
        <taxon>Pseudomonadota</taxon>
        <taxon>Alphaproteobacteria</taxon>
        <taxon>Caulobacterales</taxon>
        <taxon>Caulobacteraceae</taxon>
        <taxon>Caulobacter</taxon>
    </lineage>
</organism>
<dbReference type="SMART" id="SM00347">
    <property type="entry name" value="HTH_MARR"/>
    <property type="match status" value="1"/>
</dbReference>
<keyword evidence="1" id="KW-0805">Transcription regulation</keyword>
<dbReference type="InterPro" id="IPR000835">
    <property type="entry name" value="HTH_MarR-typ"/>
</dbReference>
<keyword evidence="3" id="KW-0804">Transcription</keyword>
<dbReference type="InterPro" id="IPR023187">
    <property type="entry name" value="Tscrpt_reg_MarR-type_CS"/>
</dbReference>
<evidence type="ECO:0000256" key="2">
    <source>
        <dbReference type="ARBA" id="ARBA00023125"/>
    </source>
</evidence>
<dbReference type="KEGG" id="cmb:CSW64_18200"/>
<dbReference type="Pfam" id="PF12802">
    <property type="entry name" value="MarR_2"/>
    <property type="match status" value="1"/>
</dbReference>
<dbReference type="PANTHER" id="PTHR42756:SF1">
    <property type="entry name" value="TRANSCRIPTIONAL REPRESSOR OF EMRAB OPERON"/>
    <property type="match status" value="1"/>
</dbReference>
<dbReference type="PROSITE" id="PS01117">
    <property type="entry name" value="HTH_MARR_1"/>
    <property type="match status" value="1"/>
</dbReference>
<dbReference type="EMBL" id="CP024201">
    <property type="protein sequence ID" value="ATQ44180.1"/>
    <property type="molecule type" value="Genomic_DNA"/>
</dbReference>
<evidence type="ECO:0000256" key="1">
    <source>
        <dbReference type="ARBA" id="ARBA00023015"/>
    </source>
</evidence>
<name>A0A2D2B1Q3_9CAUL</name>
<sequence>MVVSRRTTLPDGRVMIFEKAEAEMAGERPHDPPPEYFFYLQYHVVRQRETELGKMLAGLDLSIAKWRILSTLNRLGRSAMGEVADFCAIDRTTLTRTMDQLVAAGYVERLTTAEDRRRTLLDLTDEGRSAYQTAVEAVIRFNDKAMRGVAGADVAVLERVLRQVVNNVIDDDAWARDILMFEKGAL</sequence>
<evidence type="ECO:0000313" key="5">
    <source>
        <dbReference type="EMBL" id="ATQ44180.1"/>
    </source>
</evidence>
<evidence type="ECO:0000259" key="4">
    <source>
        <dbReference type="PROSITE" id="PS50995"/>
    </source>
</evidence>
<accession>A0A2D2B1Q3</accession>
<keyword evidence="2" id="KW-0238">DNA-binding</keyword>
<proteinExistence type="predicted"/>
<dbReference type="PROSITE" id="PS50995">
    <property type="entry name" value="HTH_MARR_2"/>
    <property type="match status" value="1"/>
</dbReference>
<reference evidence="5 6" key="1">
    <citation type="submission" date="2017-10" db="EMBL/GenBank/DDBJ databases">
        <title>Genome sequence of Caulobacter mirabilis FWC38.</title>
        <authorList>
            <person name="Fiebig A."/>
            <person name="Crosson S."/>
        </authorList>
    </citation>
    <scope>NUCLEOTIDE SEQUENCE [LARGE SCALE GENOMIC DNA]</scope>
    <source>
        <strain evidence="5 6">FWC 38</strain>
    </source>
</reference>
<dbReference type="PRINTS" id="PR00598">
    <property type="entry name" value="HTHMARR"/>
</dbReference>
<dbReference type="Proteomes" id="UP000228945">
    <property type="component" value="Chromosome"/>
</dbReference>
<evidence type="ECO:0000313" key="6">
    <source>
        <dbReference type="Proteomes" id="UP000228945"/>
    </source>
</evidence>
<dbReference type="OrthoDB" id="582199at2"/>
<dbReference type="Gene3D" id="1.10.10.10">
    <property type="entry name" value="Winged helix-like DNA-binding domain superfamily/Winged helix DNA-binding domain"/>
    <property type="match status" value="1"/>
</dbReference>
<dbReference type="PANTHER" id="PTHR42756">
    <property type="entry name" value="TRANSCRIPTIONAL REGULATOR, MARR"/>
    <property type="match status" value="1"/>
</dbReference>
<dbReference type="InterPro" id="IPR036390">
    <property type="entry name" value="WH_DNA-bd_sf"/>
</dbReference>
<dbReference type="GO" id="GO:0003700">
    <property type="term" value="F:DNA-binding transcription factor activity"/>
    <property type="evidence" value="ECO:0007669"/>
    <property type="project" value="InterPro"/>
</dbReference>